<dbReference type="InterPro" id="IPR050194">
    <property type="entry name" value="Glycosyltransferase_grp1"/>
</dbReference>
<gene>
    <name evidence="4" type="ORF">CSSPJE1EN2_LOCUS24365</name>
</gene>
<dbReference type="InterPro" id="IPR028098">
    <property type="entry name" value="Glyco_trans_4-like_N"/>
</dbReference>
<feature type="domain" description="Glycosyltransferase subfamily 4-like N-terminal" evidence="3">
    <location>
        <begin position="54"/>
        <end position="136"/>
    </location>
</feature>
<dbReference type="Gene3D" id="3.40.50.2000">
    <property type="entry name" value="Glycogen Phosphorylase B"/>
    <property type="match status" value="2"/>
</dbReference>
<dbReference type="EMBL" id="OZ023710">
    <property type="protein sequence ID" value="CAK9883114.1"/>
    <property type="molecule type" value="Genomic_DNA"/>
</dbReference>
<dbReference type="PANTHER" id="PTHR45947:SF3">
    <property type="entry name" value="SULFOQUINOVOSYL TRANSFERASE SQD2"/>
    <property type="match status" value="1"/>
</dbReference>
<evidence type="ECO:0000256" key="1">
    <source>
        <dbReference type="ARBA" id="ARBA00022676"/>
    </source>
</evidence>
<feature type="domain" description="Glycosyl transferase family 1" evidence="2">
    <location>
        <begin position="187"/>
        <end position="283"/>
    </location>
</feature>
<reference evidence="4" key="1">
    <citation type="submission" date="2024-03" db="EMBL/GenBank/DDBJ databases">
        <authorList>
            <consortium name="ELIXIR-Norway"/>
            <consortium name="Elixir Norway"/>
        </authorList>
    </citation>
    <scope>NUCLEOTIDE SEQUENCE</scope>
</reference>
<evidence type="ECO:0000259" key="2">
    <source>
        <dbReference type="Pfam" id="PF00534"/>
    </source>
</evidence>
<evidence type="ECO:0000313" key="4">
    <source>
        <dbReference type="EMBL" id="CAK9883114.1"/>
    </source>
</evidence>
<keyword evidence="1" id="KW-0808">Transferase</keyword>
<proteinExistence type="predicted"/>
<dbReference type="Pfam" id="PF13439">
    <property type="entry name" value="Glyco_transf_4"/>
    <property type="match status" value="1"/>
</dbReference>
<sequence length="320" mass="35602">MLDGYVCGYKNRYQNFIRYLRELGDEVLVVTTNLGSSHGEQCLMDYLEIKQVFGALVIAKILSVPMVMVYHTHVPMYIPKYTSSWLVTPMWLVIKFLHRAADLTLVMSHALGKEMNAAGASTAEKIHIWQKGVDSDSFHPRFKSQEMRNHLMVMGRIPHIRLAFVVMDLSGELSCVFFTLVDIQGMNVTFTGMLQGEELSQAYASADIFITPSESETLGFVVLEAMASGVSVVAARAGGIPDIVTQDGETGFLYTPGDLDDCLSKIMALLESSELQQKIGAAGVNVNYANIIHKTLCMIQRCNLNTDAFGWQERRTLDLQ</sequence>
<dbReference type="Proteomes" id="UP001497522">
    <property type="component" value="Chromosome 9"/>
</dbReference>
<accession>A0ABP1C395</accession>
<dbReference type="SUPFAM" id="SSF53756">
    <property type="entry name" value="UDP-Glycosyltransferase/glycogen phosphorylase"/>
    <property type="match status" value="1"/>
</dbReference>
<dbReference type="InterPro" id="IPR001296">
    <property type="entry name" value="Glyco_trans_1"/>
</dbReference>
<name>A0ABP1C395_9BRYO</name>
<evidence type="ECO:0000313" key="5">
    <source>
        <dbReference type="Proteomes" id="UP001497522"/>
    </source>
</evidence>
<keyword evidence="5" id="KW-1185">Reference proteome</keyword>
<dbReference type="Pfam" id="PF00534">
    <property type="entry name" value="Glycos_transf_1"/>
    <property type="match status" value="1"/>
</dbReference>
<keyword evidence="1" id="KW-0328">Glycosyltransferase</keyword>
<organism evidence="4 5">
    <name type="scientific">Sphagnum jensenii</name>
    <dbReference type="NCBI Taxonomy" id="128206"/>
    <lineage>
        <taxon>Eukaryota</taxon>
        <taxon>Viridiplantae</taxon>
        <taxon>Streptophyta</taxon>
        <taxon>Embryophyta</taxon>
        <taxon>Bryophyta</taxon>
        <taxon>Sphagnophytina</taxon>
        <taxon>Sphagnopsida</taxon>
        <taxon>Sphagnales</taxon>
        <taxon>Sphagnaceae</taxon>
        <taxon>Sphagnum</taxon>
    </lineage>
</organism>
<evidence type="ECO:0000259" key="3">
    <source>
        <dbReference type="Pfam" id="PF13439"/>
    </source>
</evidence>
<evidence type="ECO:0008006" key="6">
    <source>
        <dbReference type="Google" id="ProtNLM"/>
    </source>
</evidence>
<protein>
    <recommendedName>
        <fullName evidence="6">Glycosyl transferase family 1 domain-containing protein</fullName>
    </recommendedName>
</protein>
<dbReference type="PANTHER" id="PTHR45947">
    <property type="entry name" value="SULFOQUINOVOSYL TRANSFERASE SQD2"/>
    <property type="match status" value="1"/>
</dbReference>